<comment type="caution">
    <text evidence="2">The sequence shown here is derived from an EMBL/GenBank/DDBJ whole genome shotgun (WGS) entry which is preliminary data.</text>
</comment>
<keyword evidence="3" id="KW-1185">Reference proteome</keyword>
<accession>A0AAD9G2N6</accession>
<organism evidence="2 3">
    <name type="scientific">Phytophthora citrophthora</name>
    <dbReference type="NCBI Taxonomy" id="4793"/>
    <lineage>
        <taxon>Eukaryota</taxon>
        <taxon>Sar</taxon>
        <taxon>Stramenopiles</taxon>
        <taxon>Oomycota</taxon>
        <taxon>Peronosporomycetes</taxon>
        <taxon>Peronosporales</taxon>
        <taxon>Peronosporaceae</taxon>
        <taxon>Phytophthora</taxon>
    </lineage>
</organism>
<evidence type="ECO:0000313" key="3">
    <source>
        <dbReference type="Proteomes" id="UP001259832"/>
    </source>
</evidence>
<sequence>MAIVVRPDPLQEAPEVGIDLVDPHGVVAVHAVPVPADQVIDADDVPVPAHHLPDAIPIAEQFAPRVVMPLGVDGTIADNDTPIRSVDSTPQSRGVRHDAGQHDDNGPLMSLELVMKSRSSY</sequence>
<protein>
    <submittedName>
        <fullName evidence="2">Uncharacterized protein</fullName>
    </submittedName>
</protein>
<proteinExistence type="predicted"/>
<evidence type="ECO:0000313" key="2">
    <source>
        <dbReference type="EMBL" id="KAK1930974.1"/>
    </source>
</evidence>
<dbReference type="EMBL" id="JASMQC010000036">
    <property type="protein sequence ID" value="KAK1930974.1"/>
    <property type="molecule type" value="Genomic_DNA"/>
</dbReference>
<reference evidence="2" key="1">
    <citation type="submission" date="2023-08" db="EMBL/GenBank/DDBJ databases">
        <title>Reference Genome Resource for the Citrus Pathogen Phytophthora citrophthora.</title>
        <authorList>
            <person name="Moller H."/>
            <person name="Coetzee B."/>
            <person name="Rose L.J."/>
            <person name="Van Niekerk J.M."/>
        </authorList>
    </citation>
    <scope>NUCLEOTIDE SEQUENCE</scope>
    <source>
        <strain evidence="2">STE-U-9442</strain>
    </source>
</reference>
<gene>
    <name evidence="2" type="ORF">P3T76_013563</name>
</gene>
<feature type="region of interest" description="Disordered" evidence="1">
    <location>
        <begin position="77"/>
        <end position="108"/>
    </location>
</feature>
<feature type="compositionally biased region" description="Basic and acidic residues" evidence="1">
    <location>
        <begin position="95"/>
        <end position="105"/>
    </location>
</feature>
<dbReference type="AlphaFoldDB" id="A0AAD9G2N6"/>
<dbReference type="Proteomes" id="UP001259832">
    <property type="component" value="Unassembled WGS sequence"/>
</dbReference>
<name>A0AAD9G2N6_9STRA</name>
<evidence type="ECO:0000256" key="1">
    <source>
        <dbReference type="SAM" id="MobiDB-lite"/>
    </source>
</evidence>